<accession>A0ABU1GDJ1</accession>
<proteinExistence type="predicted"/>
<name>A0ABU1GDJ1_9GAMM</name>
<dbReference type="RefSeq" id="WP_230448271.1">
    <property type="nucleotide sequence ID" value="NZ_JARWAI010000008.1"/>
</dbReference>
<evidence type="ECO:0000256" key="1">
    <source>
        <dbReference type="SAM" id="MobiDB-lite"/>
    </source>
</evidence>
<sequence length="53" mass="6104">MAYREHFPTIWDAPQKPRTRKAASPAHTLTETAKPVKEVFLSIWDKPTRTPTV</sequence>
<evidence type="ECO:0000313" key="2">
    <source>
        <dbReference type="EMBL" id="MDR5875559.1"/>
    </source>
</evidence>
<gene>
    <name evidence="2" type="ORF">QC815_11565</name>
</gene>
<organism evidence="2 3">
    <name type="scientific">Vreelandella gomseomensis</name>
    <dbReference type="NCBI Taxonomy" id="370766"/>
    <lineage>
        <taxon>Bacteria</taxon>
        <taxon>Pseudomonadati</taxon>
        <taxon>Pseudomonadota</taxon>
        <taxon>Gammaproteobacteria</taxon>
        <taxon>Oceanospirillales</taxon>
        <taxon>Halomonadaceae</taxon>
        <taxon>Vreelandella</taxon>
    </lineage>
</organism>
<reference evidence="2 3" key="1">
    <citation type="submission" date="2023-04" db="EMBL/GenBank/DDBJ databases">
        <title>A long-awaited taxogenomic arrangement of the family Halomonadaceae.</title>
        <authorList>
            <person name="De La Haba R."/>
            <person name="Chuvochina M."/>
            <person name="Wittouck S."/>
            <person name="Arahal D.R."/>
            <person name="Sanchez-Porro C."/>
            <person name="Hugenholtz P."/>
            <person name="Ventosa A."/>
        </authorList>
    </citation>
    <scope>NUCLEOTIDE SEQUENCE [LARGE SCALE GENOMIC DNA]</scope>
    <source>
        <strain evidence="2 3">DSM 18042</strain>
    </source>
</reference>
<dbReference type="Proteomes" id="UP001269267">
    <property type="component" value="Unassembled WGS sequence"/>
</dbReference>
<evidence type="ECO:0000313" key="3">
    <source>
        <dbReference type="Proteomes" id="UP001269267"/>
    </source>
</evidence>
<protein>
    <submittedName>
        <fullName evidence="2">Uncharacterized protein</fullName>
    </submittedName>
</protein>
<dbReference type="EMBL" id="JARWAI010000008">
    <property type="protein sequence ID" value="MDR5875559.1"/>
    <property type="molecule type" value="Genomic_DNA"/>
</dbReference>
<keyword evidence="3" id="KW-1185">Reference proteome</keyword>
<feature type="region of interest" description="Disordered" evidence="1">
    <location>
        <begin position="1"/>
        <end position="30"/>
    </location>
</feature>
<comment type="caution">
    <text evidence="2">The sequence shown here is derived from an EMBL/GenBank/DDBJ whole genome shotgun (WGS) entry which is preliminary data.</text>
</comment>